<dbReference type="InterPro" id="IPR022893">
    <property type="entry name" value="Shikimate_DH_fam"/>
</dbReference>
<evidence type="ECO:0000256" key="5">
    <source>
        <dbReference type="ARBA" id="ARBA00023002"/>
    </source>
</evidence>
<dbReference type="Gene3D" id="3.40.50.10860">
    <property type="entry name" value="Leucine Dehydrogenase, chain A, domain 1"/>
    <property type="match status" value="1"/>
</dbReference>
<dbReference type="Pfam" id="PF01488">
    <property type="entry name" value="Shikimate_DH"/>
    <property type="match status" value="1"/>
</dbReference>
<dbReference type="Gene3D" id="3.40.50.720">
    <property type="entry name" value="NAD(P)-binding Rossmann-like Domain"/>
    <property type="match status" value="1"/>
</dbReference>
<evidence type="ECO:0000259" key="9">
    <source>
        <dbReference type="Pfam" id="PF01488"/>
    </source>
</evidence>
<feature type="binding site" evidence="8">
    <location>
        <position position="245"/>
    </location>
    <ligand>
        <name>shikimate</name>
        <dbReference type="ChEBI" id="CHEBI:36208"/>
    </ligand>
</feature>
<dbReference type="PANTHER" id="PTHR21089:SF1">
    <property type="entry name" value="BIFUNCTIONAL 3-DEHYDROQUINATE DEHYDRATASE_SHIKIMATE DEHYDROGENASE, CHLOROPLASTIC"/>
    <property type="match status" value="1"/>
</dbReference>
<keyword evidence="3 8" id="KW-0028">Amino-acid biosynthesis</keyword>
<feature type="binding site" evidence="8">
    <location>
        <position position="62"/>
    </location>
    <ligand>
        <name>shikimate</name>
        <dbReference type="ChEBI" id="CHEBI:36208"/>
    </ligand>
</feature>
<dbReference type="EC" id="1.1.1.25" evidence="2 8"/>
<reference evidence="14" key="1">
    <citation type="submission" date="2024-05" db="EMBL/GenBank/DDBJ databases">
        <authorList>
            <person name="Luo Y.-C."/>
            <person name="Nicholds J."/>
            <person name="Mortimer T."/>
            <person name="Maboni G."/>
        </authorList>
    </citation>
    <scope>NUCLEOTIDE SEQUENCE</scope>
    <source>
        <strain evidence="14">141555</strain>
        <strain evidence="13">144863</strain>
        <strain evidence="12">153920</strain>
    </source>
</reference>
<dbReference type="InterPro" id="IPR041121">
    <property type="entry name" value="SDH_C"/>
</dbReference>
<dbReference type="GO" id="GO:0019632">
    <property type="term" value="P:shikimate metabolic process"/>
    <property type="evidence" value="ECO:0007669"/>
    <property type="project" value="InterPro"/>
</dbReference>
<dbReference type="InterPro" id="IPR046346">
    <property type="entry name" value="Aminoacid_DH-like_N_sf"/>
</dbReference>
<evidence type="ECO:0000256" key="1">
    <source>
        <dbReference type="ARBA" id="ARBA00004871"/>
    </source>
</evidence>
<proteinExistence type="inferred from homology"/>
<feature type="domain" description="SDH C-terminal" evidence="11">
    <location>
        <begin position="238"/>
        <end position="268"/>
    </location>
</feature>
<dbReference type="SUPFAM" id="SSF51735">
    <property type="entry name" value="NAD(P)-binding Rossmann-fold domains"/>
    <property type="match status" value="1"/>
</dbReference>
<keyword evidence="6 8" id="KW-0057">Aromatic amino acid biosynthesis</keyword>
<dbReference type="GO" id="GO:0050661">
    <property type="term" value="F:NADP binding"/>
    <property type="evidence" value="ECO:0007669"/>
    <property type="project" value="InterPro"/>
</dbReference>
<comment type="pathway">
    <text evidence="1 8">Metabolic intermediate biosynthesis; chorismate biosynthesis; chorismate from D-erythrose 4-phosphate and phosphoenolpyruvate: step 4/7.</text>
</comment>
<name>A0AB39FTJ5_9BURK</name>
<dbReference type="GO" id="GO:0009423">
    <property type="term" value="P:chorismate biosynthetic process"/>
    <property type="evidence" value="ECO:0007669"/>
    <property type="project" value="UniProtKB-UniRule"/>
</dbReference>
<protein>
    <recommendedName>
        <fullName evidence="2 8">Shikimate dehydrogenase (NADP(+))</fullName>
        <shortName evidence="8">SDH</shortName>
        <ecNumber evidence="2 8">1.1.1.25</ecNumber>
    </recommendedName>
</protein>
<dbReference type="Pfam" id="PF18317">
    <property type="entry name" value="SDH_C"/>
    <property type="match status" value="1"/>
</dbReference>
<gene>
    <name evidence="8 14" type="primary">aroE</name>
    <name evidence="13" type="ORF">ABRY94_01405</name>
    <name evidence="12" type="ORF">ABRY99_01815</name>
    <name evidence="14" type="ORF">ABRZ07_05065</name>
</gene>
<feature type="binding site" evidence="8">
    <location>
        <position position="217"/>
    </location>
    <ligand>
        <name>shikimate</name>
        <dbReference type="ChEBI" id="CHEBI:36208"/>
    </ligand>
</feature>
<dbReference type="RefSeq" id="WP_368643616.1">
    <property type="nucleotide sequence ID" value="NZ_CP158252.1"/>
</dbReference>
<dbReference type="AlphaFoldDB" id="A0AB39FTJ5"/>
<dbReference type="EMBL" id="CP158262">
    <property type="protein sequence ID" value="XDJ69487.1"/>
    <property type="molecule type" value="Genomic_DNA"/>
</dbReference>
<feature type="binding site" evidence="8">
    <location>
        <begin position="127"/>
        <end position="131"/>
    </location>
    <ligand>
        <name>NADP(+)</name>
        <dbReference type="ChEBI" id="CHEBI:58349"/>
    </ligand>
</feature>
<dbReference type="GO" id="GO:0009073">
    <property type="term" value="P:aromatic amino acid family biosynthetic process"/>
    <property type="evidence" value="ECO:0007669"/>
    <property type="project" value="UniProtKB-KW"/>
</dbReference>
<dbReference type="EMBL" id="CP158267">
    <property type="protein sequence ID" value="XDJ80873.1"/>
    <property type="molecule type" value="Genomic_DNA"/>
</dbReference>
<feature type="binding site" evidence="8">
    <location>
        <position position="238"/>
    </location>
    <ligand>
        <name>NADP(+)</name>
        <dbReference type="ChEBI" id="CHEBI:58349"/>
    </ligand>
</feature>
<keyword evidence="5 8" id="KW-0560">Oxidoreductase</keyword>
<dbReference type="NCBIfam" id="NF001310">
    <property type="entry name" value="PRK00258.1-2"/>
    <property type="match status" value="1"/>
</dbReference>
<evidence type="ECO:0000313" key="14">
    <source>
        <dbReference type="EMBL" id="XDJ80873.1"/>
    </source>
</evidence>
<feature type="binding site" evidence="8">
    <location>
        <begin position="151"/>
        <end position="156"/>
    </location>
    <ligand>
        <name>NADP(+)</name>
        <dbReference type="ChEBI" id="CHEBI:58349"/>
    </ligand>
</feature>
<dbReference type="InterPro" id="IPR011342">
    <property type="entry name" value="Shikimate_DH"/>
</dbReference>
<evidence type="ECO:0000256" key="2">
    <source>
        <dbReference type="ARBA" id="ARBA00012962"/>
    </source>
</evidence>
<comment type="subunit">
    <text evidence="8">Homodimer.</text>
</comment>
<keyword evidence="4 8" id="KW-0521">NADP</keyword>
<dbReference type="InterPro" id="IPR013708">
    <property type="entry name" value="Shikimate_DH-bd_N"/>
</dbReference>
<dbReference type="HAMAP" id="MF_00222">
    <property type="entry name" value="Shikimate_DH_AroE"/>
    <property type="match status" value="1"/>
</dbReference>
<feature type="binding site" evidence="8">
    <location>
        <position position="215"/>
    </location>
    <ligand>
        <name>NADP(+)</name>
        <dbReference type="ChEBI" id="CHEBI:58349"/>
    </ligand>
</feature>
<dbReference type="EMBL" id="CP158252">
    <property type="protein sequence ID" value="XDJ42338.1"/>
    <property type="molecule type" value="Genomic_DNA"/>
</dbReference>
<dbReference type="PANTHER" id="PTHR21089">
    <property type="entry name" value="SHIKIMATE DEHYDROGENASE"/>
    <property type="match status" value="1"/>
</dbReference>
<dbReference type="GO" id="GO:0004764">
    <property type="term" value="F:shikimate 3-dehydrogenase (NADP+) activity"/>
    <property type="evidence" value="ECO:0007669"/>
    <property type="project" value="UniProtKB-UniRule"/>
</dbReference>
<dbReference type="InterPro" id="IPR036291">
    <property type="entry name" value="NAD(P)-bd_dom_sf"/>
</dbReference>
<evidence type="ECO:0000256" key="6">
    <source>
        <dbReference type="ARBA" id="ARBA00023141"/>
    </source>
</evidence>
<accession>A0AB39FTJ5</accession>
<dbReference type="FunFam" id="3.40.50.10860:FF:000006">
    <property type="entry name" value="Shikimate dehydrogenase (NADP(+))"/>
    <property type="match status" value="1"/>
</dbReference>
<evidence type="ECO:0000259" key="10">
    <source>
        <dbReference type="Pfam" id="PF08501"/>
    </source>
</evidence>
<feature type="binding site" evidence="8">
    <location>
        <begin position="15"/>
        <end position="17"/>
    </location>
    <ligand>
        <name>shikimate</name>
        <dbReference type="ChEBI" id="CHEBI:36208"/>
    </ligand>
</feature>
<evidence type="ECO:0000256" key="8">
    <source>
        <dbReference type="HAMAP-Rule" id="MF_00222"/>
    </source>
</evidence>
<dbReference type="Pfam" id="PF08501">
    <property type="entry name" value="Shikimate_dh_N"/>
    <property type="match status" value="1"/>
</dbReference>
<feature type="binding site" evidence="8">
    <location>
        <position position="78"/>
    </location>
    <ligand>
        <name>NADP(+)</name>
        <dbReference type="ChEBI" id="CHEBI:58349"/>
    </ligand>
</feature>
<dbReference type="InterPro" id="IPR006151">
    <property type="entry name" value="Shikm_DH/Glu-tRNA_Rdtase"/>
</dbReference>
<evidence type="ECO:0000256" key="4">
    <source>
        <dbReference type="ARBA" id="ARBA00022857"/>
    </source>
</evidence>
<dbReference type="GO" id="GO:0008652">
    <property type="term" value="P:amino acid biosynthetic process"/>
    <property type="evidence" value="ECO:0007669"/>
    <property type="project" value="UniProtKB-KW"/>
</dbReference>
<feature type="binding site" evidence="8">
    <location>
        <position position="87"/>
    </location>
    <ligand>
        <name>shikimate</name>
        <dbReference type="ChEBI" id="CHEBI:36208"/>
    </ligand>
</feature>
<dbReference type="NCBIfam" id="TIGR00507">
    <property type="entry name" value="aroE"/>
    <property type="match status" value="1"/>
</dbReference>
<sequence length="270" mass="28195">MTDRYAVIGNPIAQSKSPLLHTAFARQFGHDVRYDAILAQPEAFRETVLAFRAAGGRGMNVTAPFKLEAADLADTLTERARVAGAVNTLAFGPEGILGDNTDGIGLVGDIQDRLGVALAGRRVLVIGAGGATRGILLPLLQTRPAGILVVNRTAARARALADALAGQGSLEAGPLDAAGGREYDVVIHATSAGLNQGEAPAVDYRMAAGGLAYDLSYGEDTPFMRQARARGAARTVDGLGMLVGQAAESYRIWRGVLPDVRPVLEQLKLA</sequence>
<comment type="catalytic activity">
    <reaction evidence="7 8">
        <text>shikimate + NADP(+) = 3-dehydroshikimate + NADPH + H(+)</text>
        <dbReference type="Rhea" id="RHEA:17737"/>
        <dbReference type="ChEBI" id="CHEBI:15378"/>
        <dbReference type="ChEBI" id="CHEBI:16630"/>
        <dbReference type="ChEBI" id="CHEBI:36208"/>
        <dbReference type="ChEBI" id="CHEBI:57783"/>
        <dbReference type="ChEBI" id="CHEBI:58349"/>
        <dbReference type="EC" id="1.1.1.25"/>
    </reaction>
</comment>
<feature type="domain" description="Quinate/shikimate 5-dehydrogenase/glutamyl-tRNA reductase" evidence="9">
    <location>
        <begin position="117"/>
        <end position="192"/>
    </location>
</feature>
<evidence type="ECO:0000256" key="7">
    <source>
        <dbReference type="ARBA" id="ARBA00049442"/>
    </source>
</evidence>
<comment type="function">
    <text evidence="8">Involved in the biosynthesis of the chorismate, which leads to the biosynthesis of aromatic amino acids. Catalyzes the reversible NADPH linked reduction of 3-dehydroshikimate (DHSA) to yield shikimate (SA).</text>
</comment>
<feature type="active site" description="Proton acceptor" evidence="8">
    <location>
        <position position="66"/>
    </location>
</feature>
<feature type="domain" description="Shikimate dehydrogenase substrate binding N-terminal" evidence="10">
    <location>
        <begin position="7"/>
        <end position="89"/>
    </location>
</feature>
<dbReference type="GO" id="GO:0005829">
    <property type="term" value="C:cytosol"/>
    <property type="evidence" value="ECO:0007669"/>
    <property type="project" value="TreeGrafter"/>
</dbReference>
<dbReference type="SUPFAM" id="SSF53223">
    <property type="entry name" value="Aminoacid dehydrogenase-like, N-terminal domain"/>
    <property type="match status" value="1"/>
</dbReference>
<evidence type="ECO:0000256" key="3">
    <source>
        <dbReference type="ARBA" id="ARBA00022605"/>
    </source>
</evidence>
<evidence type="ECO:0000313" key="12">
    <source>
        <dbReference type="EMBL" id="XDJ42338.1"/>
    </source>
</evidence>
<feature type="binding site" evidence="8">
    <location>
        <position position="102"/>
    </location>
    <ligand>
        <name>shikimate</name>
        <dbReference type="ChEBI" id="CHEBI:36208"/>
    </ligand>
</feature>
<evidence type="ECO:0000259" key="11">
    <source>
        <dbReference type="Pfam" id="PF18317"/>
    </source>
</evidence>
<evidence type="ECO:0000313" key="13">
    <source>
        <dbReference type="EMBL" id="XDJ69487.1"/>
    </source>
</evidence>
<organism evidence="14">
    <name type="scientific">Castellaniella ginsengisoli</name>
    <dbReference type="NCBI Taxonomy" id="546114"/>
    <lineage>
        <taxon>Bacteria</taxon>
        <taxon>Pseudomonadati</taxon>
        <taxon>Pseudomonadota</taxon>
        <taxon>Betaproteobacteria</taxon>
        <taxon>Burkholderiales</taxon>
        <taxon>Alcaligenaceae</taxon>
        <taxon>Castellaniella</taxon>
    </lineage>
</organism>
<dbReference type="CDD" id="cd01065">
    <property type="entry name" value="NAD_bind_Shikimate_DH"/>
    <property type="match status" value="1"/>
</dbReference>
<comment type="similarity">
    <text evidence="8">Belongs to the shikimate dehydrogenase family.</text>
</comment>